<dbReference type="NCBIfam" id="TIGR01642">
    <property type="entry name" value="U2AF_lg"/>
    <property type="match status" value="1"/>
</dbReference>
<evidence type="ECO:0000256" key="7">
    <source>
        <dbReference type="PROSITE-ProRule" id="PRU00176"/>
    </source>
</evidence>
<dbReference type="Proteomes" id="UP000321518">
    <property type="component" value="Unassembled WGS sequence"/>
</dbReference>
<comment type="caution">
    <text evidence="10">The sequence shown here is derived from an EMBL/GenBank/DDBJ whole genome shotgun (WGS) entry which is preliminary data.</text>
</comment>
<feature type="region of interest" description="Disordered" evidence="8">
    <location>
        <begin position="1"/>
        <end position="166"/>
    </location>
</feature>
<sequence>MDKFVLHEETWDGHRSSRHDDRDHRDRDRDYRRSRSPDGGRSSSRRDRDREFERERDYDRDRRRSHRDRERDYPERDYDRDRRGGAGDRRGGGRYDDGFDRRGPPPRGGDYYDDRRRGPPPRRGYSPPPPGGGRRRGGRGGPTFEGFGAYDERGNRARSPTPEDTIPISKRKRQFTAWDVKAPGFDTYTTTQAKMTGMFNLPGHTKPYLPPGVEGGDNPPLFYRPPVFGAVGPGAPIGSQARQSRRLYVGNVGMEATEESVRDFFNSKMAESGLLSDGHLGEDLQGLGLKGDKPVISVHLSYEKNYAFVEFRNAEEATNALGLDGIVYLNTALKVRRPKDYLAGDPNEIAPHVPGVVSTNVPDTVNKIFIGGLPSYLTDDQVMELLKSFGELRAFNLVKEGGTGASKGFAFCEYVDPAVTDIACQGLNGMELGDRYLVVQRAAIGANPAKHGPPGSGIGFPDLPPGAIPGLNQPPASIIAAGEAGEGQPTRVLQVLNMVSVDELANDQDYEEIVEDIKEECGKYGTVEDVKIPRPIKTATGKVDIKASESVKDLGKVLVLFEKEEQTTEALRAIAGRQFGGRLCICAYAPLEAVLE</sequence>
<evidence type="ECO:0000256" key="2">
    <source>
        <dbReference type="ARBA" id="ARBA00022664"/>
    </source>
</evidence>
<evidence type="ECO:0000256" key="6">
    <source>
        <dbReference type="ARBA" id="ARBA00023242"/>
    </source>
</evidence>
<dbReference type="SMART" id="SM00360">
    <property type="entry name" value="RRM"/>
    <property type="match status" value="3"/>
</dbReference>
<feature type="domain" description="RRM" evidence="9">
    <location>
        <begin position="497"/>
        <end position="582"/>
    </location>
</feature>
<evidence type="ECO:0000256" key="8">
    <source>
        <dbReference type="SAM" id="MobiDB-lite"/>
    </source>
</evidence>
<organism evidence="10 11">
    <name type="scientific">Rhodotorula toruloides</name>
    <name type="common">Yeast</name>
    <name type="synonym">Rhodosporidium toruloides</name>
    <dbReference type="NCBI Taxonomy" id="5286"/>
    <lineage>
        <taxon>Eukaryota</taxon>
        <taxon>Fungi</taxon>
        <taxon>Dikarya</taxon>
        <taxon>Basidiomycota</taxon>
        <taxon>Pucciniomycotina</taxon>
        <taxon>Microbotryomycetes</taxon>
        <taxon>Sporidiobolales</taxon>
        <taxon>Sporidiobolaceae</taxon>
        <taxon>Rhodotorula</taxon>
    </lineage>
</organism>
<proteinExistence type="predicted"/>
<evidence type="ECO:0000256" key="5">
    <source>
        <dbReference type="ARBA" id="ARBA00023187"/>
    </source>
</evidence>
<keyword evidence="2" id="KW-0507">mRNA processing</keyword>
<dbReference type="FunFam" id="3.30.70.330:FF:000097">
    <property type="entry name" value="U2 snRNP auxiliary factor large subunit"/>
    <property type="match status" value="1"/>
</dbReference>
<dbReference type="AlphaFoldDB" id="A0A511KL34"/>
<comment type="subcellular location">
    <subcellularLocation>
        <location evidence="1">Nucleus</location>
    </subcellularLocation>
</comment>
<keyword evidence="4 7" id="KW-0694">RNA-binding</keyword>
<feature type="domain" description="RRM" evidence="9">
    <location>
        <begin position="366"/>
        <end position="444"/>
    </location>
</feature>
<dbReference type="InterPro" id="IPR000504">
    <property type="entry name" value="RRM_dom"/>
</dbReference>
<dbReference type="FunFam" id="3.30.70.330:FF:000676">
    <property type="entry name" value="U2 snRNP auxiliary factor large subunit"/>
    <property type="match status" value="1"/>
</dbReference>
<dbReference type="Gene3D" id="3.30.70.330">
    <property type="match status" value="3"/>
</dbReference>
<evidence type="ECO:0000256" key="1">
    <source>
        <dbReference type="ARBA" id="ARBA00004123"/>
    </source>
</evidence>
<evidence type="ECO:0000256" key="4">
    <source>
        <dbReference type="ARBA" id="ARBA00022884"/>
    </source>
</evidence>
<keyword evidence="5" id="KW-0508">mRNA splicing</keyword>
<dbReference type="GO" id="GO:0008380">
    <property type="term" value="P:RNA splicing"/>
    <property type="evidence" value="ECO:0007669"/>
    <property type="project" value="UniProtKB-KW"/>
</dbReference>
<feature type="compositionally biased region" description="Basic and acidic residues" evidence="8">
    <location>
        <begin position="1"/>
        <end position="103"/>
    </location>
</feature>
<evidence type="ECO:0000256" key="3">
    <source>
        <dbReference type="ARBA" id="ARBA00022737"/>
    </source>
</evidence>
<reference evidence="10 11" key="1">
    <citation type="submission" date="2019-07" db="EMBL/GenBank/DDBJ databases">
        <title>Rhodotorula toruloides NBRC10032 genome sequencing.</title>
        <authorList>
            <person name="Shida Y."/>
            <person name="Takaku H."/>
            <person name="Ogasawara W."/>
            <person name="Mori K."/>
        </authorList>
    </citation>
    <scope>NUCLEOTIDE SEQUENCE [LARGE SCALE GENOMIC DNA]</scope>
    <source>
        <strain evidence="10 11">NBRC10032</strain>
    </source>
</reference>
<dbReference type="GO" id="GO:0003723">
    <property type="term" value="F:RNA binding"/>
    <property type="evidence" value="ECO:0007669"/>
    <property type="project" value="UniProtKB-UniRule"/>
</dbReference>
<dbReference type="CDD" id="cd12231">
    <property type="entry name" value="RRM2_U2AF65"/>
    <property type="match status" value="1"/>
</dbReference>
<dbReference type="GO" id="GO:0005634">
    <property type="term" value="C:nucleus"/>
    <property type="evidence" value="ECO:0007669"/>
    <property type="project" value="UniProtKB-SubCell"/>
</dbReference>
<keyword evidence="6" id="KW-0539">Nucleus</keyword>
<dbReference type="OrthoDB" id="10266058at2759"/>
<dbReference type="SUPFAM" id="SSF54928">
    <property type="entry name" value="RNA-binding domain, RBD"/>
    <property type="match status" value="2"/>
</dbReference>
<dbReference type="InterPro" id="IPR012677">
    <property type="entry name" value="Nucleotide-bd_a/b_plait_sf"/>
</dbReference>
<dbReference type="InterPro" id="IPR035979">
    <property type="entry name" value="RBD_domain_sf"/>
</dbReference>
<dbReference type="GO" id="GO:0006397">
    <property type="term" value="P:mRNA processing"/>
    <property type="evidence" value="ECO:0007669"/>
    <property type="project" value="UniProtKB-KW"/>
</dbReference>
<dbReference type="InterPro" id="IPR006529">
    <property type="entry name" value="U2AF_lg"/>
</dbReference>
<protein>
    <submittedName>
        <fullName evidence="10">Splicing factor U2AF 65 kDa subunit</fullName>
    </submittedName>
</protein>
<evidence type="ECO:0000313" key="11">
    <source>
        <dbReference type="Proteomes" id="UP000321518"/>
    </source>
</evidence>
<accession>A0A511KL34</accession>
<evidence type="ECO:0000259" key="9">
    <source>
        <dbReference type="PROSITE" id="PS50102"/>
    </source>
</evidence>
<gene>
    <name evidence="10" type="ORF">Rt10032_c13g5105</name>
</gene>
<feature type="domain" description="RRM" evidence="9">
    <location>
        <begin position="245"/>
        <end position="340"/>
    </location>
</feature>
<dbReference type="CDD" id="cd12232">
    <property type="entry name" value="RRM3_U2AF65"/>
    <property type="match status" value="1"/>
</dbReference>
<name>A0A511KL34_RHOTO</name>
<keyword evidence="3" id="KW-0677">Repeat</keyword>
<dbReference type="EMBL" id="BJWK01000013">
    <property type="protein sequence ID" value="GEM11088.1"/>
    <property type="molecule type" value="Genomic_DNA"/>
</dbReference>
<dbReference type="PROSITE" id="PS50102">
    <property type="entry name" value="RRM"/>
    <property type="match status" value="3"/>
</dbReference>
<dbReference type="Pfam" id="PF00076">
    <property type="entry name" value="RRM_1"/>
    <property type="match status" value="1"/>
</dbReference>
<evidence type="ECO:0000313" key="10">
    <source>
        <dbReference type="EMBL" id="GEM11088.1"/>
    </source>
</evidence>
<dbReference type="PANTHER" id="PTHR23139">
    <property type="entry name" value="RNA-BINDING PROTEIN"/>
    <property type="match status" value="1"/>
</dbReference>